<dbReference type="PROSITE" id="PS00108">
    <property type="entry name" value="PROTEIN_KINASE_ST"/>
    <property type="match status" value="1"/>
</dbReference>
<gene>
    <name evidence="2" type="ORF">BN7_286</name>
</gene>
<dbReference type="EC" id="2.7.11.1" evidence="2"/>
<feature type="domain" description="Protein kinase" evidence="1">
    <location>
        <begin position="7"/>
        <end position="290"/>
    </location>
</feature>
<dbReference type="EMBL" id="CAIF01000005">
    <property type="protein sequence ID" value="CCH40752.1"/>
    <property type="molecule type" value="Genomic_DNA"/>
</dbReference>
<dbReference type="HOGENOM" id="CLU_960439_0_0_1"/>
<dbReference type="SUPFAM" id="SSF56112">
    <property type="entry name" value="Protein kinase-like (PK-like)"/>
    <property type="match status" value="1"/>
</dbReference>
<dbReference type="eggNOG" id="KOG0585">
    <property type="taxonomic scope" value="Eukaryota"/>
</dbReference>
<dbReference type="InParanoid" id="K0KEW5"/>
<name>K0KEW5_WICCF</name>
<reference evidence="2 3" key="1">
    <citation type="journal article" date="2012" name="Eukaryot. Cell">
        <title>Draft genome sequence of Wickerhamomyces ciferrii NRRL Y-1031 F-60-10.</title>
        <authorList>
            <person name="Schneider J."/>
            <person name="Andrea H."/>
            <person name="Blom J."/>
            <person name="Jaenicke S."/>
            <person name="Ruckert C."/>
            <person name="Schorsch C."/>
            <person name="Szczepanowski R."/>
            <person name="Farwick M."/>
            <person name="Goesmann A."/>
            <person name="Puhler A."/>
            <person name="Schaffer S."/>
            <person name="Tauch A."/>
            <person name="Kohler T."/>
            <person name="Brinkrolf K."/>
        </authorList>
    </citation>
    <scope>NUCLEOTIDE SEQUENCE [LARGE SCALE GENOMIC DNA]</scope>
    <source>
        <strain evidence="3">ATCC 14091 / BCRC 22168 / CBS 111 / JCM 3599 / NBRC 0793 / NRRL Y-1031 F-60-10</strain>
    </source>
</reference>
<dbReference type="GO" id="GO:0005634">
    <property type="term" value="C:nucleus"/>
    <property type="evidence" value="ECO:0007669"/>
    <property type="project" value="TreeGrafter"/>
</dbReference>
<dbReference type="AlphaFoldDB" id="K0KEW5"/>
<dbReference type="GO" id="GO:0044773">
    <property type="term" value="P:mitotic DNA damage checkpoint signaling"/>
    <property type="evidence" value="ECO:0007669"/>
    <property type="project" value="TreeGrafter"/>
</dbReference>
<keyword evidence="2" id="KW-0418">Kinase</keyword>
<evidence type="ECO:0000259" key="1">
    <source>
        <dbReference type="PROSITE" id="PS50011"/>
    </source>
</evidence>
<dbReference type="Proteomes" id="UP000009328">
    <property type="component" value="Unassembled WGS sequence"/>
</dbReference>
<evidence type="ECO:0000313" key="3">
    <source>
        <dbReference type="Proteomes" id="UP000009328"/>
    </source>
</evidence>
<comment type="caution">
    <text evidence="2">The sequence shown here is derived from an EMBL/GenBank/DDBJ whole genome shotgun (WGS) entry which is preliminary data.</text>
</comment>
<evidence type="ECO:0000313" key="2">
    <source>
        <dbReference type="EMBL" id="CCH40752.1"/>
    </source>
</evidence>
<dbReference type="PROSITE" id="PS00018">
    <property type="entry name" value="EF_HAND_1"/>
    <property type="match status" value="1"/>
</dbReference>
<dbReference type="InterPro" id="IPR018247">
    <property type="entry name" value="EF_Hand_1_Ca_BS"/>
</dbReference>
<accession>K0KEW5</accession>
<dbReference type="InterPro" id="IPR000719">
    <property type="entry name" value="Prot_kinase_dom"/>
</dbReference>
<keyword evidence="3" id="KW-1185">Reference proteome</keyword>
<dbReference type="PANTHER" id="PTHR44167">
    <property type="entry name" value="OVARIAN-SPECIFIC SERINE/THREONINE-PROTEIN KINASE LOK-RELATED"/>
    <property type="match status" value="1"/>
</dbReference>
<dbReference type="Gene3D" id="1.10.510.10">
    <property type="entry name" value="Transferase(Phosphotransferase) domain 1"/>
    <property type="match status" value="1"/>
</dbReference>
<protein>
    <submittedName>
        <fullName evidence="2">CBL-interacting protein kinase 11</fullName>
        <ecNumber evidence="2">2.7.11.1</ecNumber>
    </submittedName>
</protein>
<dbReference type="Pfam" id="PF00069">
    <property type="entry name" value="Pkinase"/>
    <property type="match status" value="1"/>
</dbReference>
<organism evidence="2 3">
    <name type="scientific">Wickerhamomyces ciferrii (strain ATCC 14091 / BCRC 22168 / CBS 111 / JCM 3599 / NBRC 0793 / NRRL Y-1031 F-60-10)</name>
    <name type="common">Yeast</name>
    <name type="synonym">Pichia ciferrii</name>
    <dbReference type="NCBI Taxonomy" id="1206466"/>
    <lineage>
        <taxon>Eukaryota</taxon>
        <taxon>Fungi</taxon>
        <taxon>Dikarya</taxon>
        <taxon>Ascomycota</taxon>
        <taxon>Saccharomycotina</taxon>
        <taxon>Saccharomycetes</taxon>
        <taxon>Phaffomycetales</taxon>
        <taxon>Wickerhamomycetaceae</taxon>
        <taxon>Wickerhamomyces</taxon>
    </lineage>
</organism>
<dbReference type="GO" id="GO:0004674">
    <property type="term" value="F:protein serine/threonine kinase activity"/>
    <property type="evidence" value="ECO:0007669"/>
    <property type="project" value="UniProtKB-EC"/>
</dbReference>
<dbReference type="PROSITE" id="PS50011">
    <property type="entry name" value="PROTEIN_KINASE_DOM"/>
    <property type="match status" value="1"/>
</dbReference>
<dbReference type="InterPro" id="IPR011009">
    <property type="entry name" value="Kinase-like_dom_sf"/>
</dbReference>
<dbReference type="STRING" id="1206466.K0KEW5"/>
<dbReference type="InterPro" id="IPR008271">
    <property type="entry name" value="Ser/Thr_kinase_AS"/>
</dbReference>
<sequence>MDNPEEWEIIEPISRNSKCSVNSVLVNGDKFISKQYFKTPLKRECLKLKKLKGLELKEVDIIRKEYNLMKKIQNSRTIDVFSLVDYGTSIYLLLEYGGDPLGTDNIQDTRRYAIQDVLIWMVQLTQGLKIMHDQGIIHGDFKPSNVLLLPNGRDIKICDFGSSIENVDDTRPIDKIPKCTPAYYSPELCEHSLNPKSMGIMGKPLDVWALGVTIYKLLFGVIPFNCSGTIFQLQYSIINDLIEIPNEVLDQNDLFISIPKNFIKILLALLDKDPNQRMTIQELEKSLEGV</sequence>
<dbReference type="GO" id="GO:0005524">
    <property type="term" value="F:ATP binding"/>
    <property type="evidence" value="ECO:0007669"/>
    <property type="project" value="InterPro"/>
</dbReference>
<dbReference type="PANTHER" id="PTHR44167:SF30">
    <property type="entry name" value="PHOSPHORYLASE KINASE"/>
    <property type="match status" value="1"/>
</dbReference>
<proteinExistence type="predicted"/>
<keyword evidence="2" id="KW-0808">Transferase</keyword>